<organism evidence="1 2">
    <name type="scientific">Bacillus gaemokensis</name>
    <dbReference type="NCBI Taxonomy" id="574375"/>
    <lineage>
        <taxon>Bacteria</taxon>
        <taxon>Bacillati</taxon>
        <taxon>Bacillota</taxon>
        <taxon>Bacilli</taxon>
        <taxon>Bacillales</taxon>
        <taxon>Bacillaceae</taxon>
        <taxon>Bacillus</taxon>
        <taxon>Bacillus cereus group</taxon>
    </lineage>
</organism>
<sequence length="60" mass="7418">MPHNKLFYEVICMSCRQIFKVYEGTQIYKRFKENRNGKYNCEQCSHNIRLEAIKNFFNKY</sequence>
<evidence type="ECO:0000313" key="2">
    <source>
        <dbReference type="Proteomes" id="UP000027778"/>
    </source>
</evidence>
<comment type="caution">
    <text evidence="1">The sequence shown here is derived from an EMBL/GenBank/DDBJ whole genome shotgun (WGS) entry which is preliminary data.</text>
</comment>
<gene>
    <name evidence="1" type="ORF">BAGA_22780</name>
</gene>
<dbReference type="eggNOG" id="ENOG5033JMC">
    <property type="taxonomic scope" value="Bacteria"/>
</dbReference>
<accession>A0A073K630</accession>
<evidence type="ECO:0008006" key="3">
    <source>
        <dbReference type="Google" id="ProtNLM"/>
    </source>
</evidence>
<dbReference type="Proteomes" id="UP000027778">
    <property type="component" value="Unassembled WGS sequence"/>
</dbReference>
<dbReference type="AlphaFoldDB" id="A0A073K630"/>
<proteinExistence type="predicted"/>
<evidence type="ECO:0000313" key="1">
    <source>
        <dbReference type="EMBL" id="KEK22005.1"/>
    </source>
</evidence>
<protein>
    <recommendedName>
        <fullName evidence="3">DUF2197 domain-containing protein</fullName>
    </recommendedName>
</protein>
<reference evidence="1 2" key="1">
    <citation type="submission" date="2014-06" db="EMBL/GenBank/DDBJ databases">
        <title>Draft genome sequence of Bacillus gaemokensis JCM 15801 (MCCC 1A00707).</title>
        <authorList>
            <person name="Lai Q."/>
            <person name="Liu Y."/>
            <person name="Shao Z."/>
        </authorList>
    </citation>
    <scope>NUCLEOTIDE SEQUENCE [LARGE SCALE GENOMIC DNA]</scope>
    <source>
        <strain evidence="1 2">JCM 15801</strain>
    </source>
</reference>
<dbReference type="RefSeq" id="WP_033678422.1">
    <property type="nucleotide sequence ID" value="NZ_JOTM01000044.1"/>
</dbReference>
<dbReference type="STRING" id="574375.AZF08_13540"/>
<keyword evidence="2" id="KW-1185">Reference proteome</keyword>
<dbReference type="EMBL" id="JOTM01000044">
    <property type="protein sequence ID" value="KEK22005.1"/>
    <property type="molecule type" value="Genomic_DNA"/>
</dbReference>
<name>A0A073K630_9BACI</name>